<reference evidence="1" key="1">
    <citation type="journal article" date="2022" name="Int. J. Syst. Evol. Microbiol.">
        <title>Pseudomonas aegrilactucae sp. nov. and Pseudomonas morbosilactucae sp. nov., pathogens causing bacterial rot of lettuce in Japan.</title>
        <authorList>
            <person name="Sawada H."/>
            <person name="Fujikawa T."/>
            <person name="Satou M."/>
        </authorList>
    </citation>
    <scope>NUCLEOTIDE SEQUENCE</scope>
    <source>
        <strain evidence="1">MAFF 301350</strain>
    </source>
</reference>
<dbReference type="RefSeq" id="WP_217974744.1">
    <property type="nucleotide sequence ID" value="NZ_JAHTBI010000023.1"/>
</dbReference>
<evidence type="ECO:0000313" key="1">
    <source>
        <dbReference type="EMBL" id="MBV6286904.1"/>
    </source>
</evidence>
<sequence length="133" mass="14150">MVVQVHHKAPYYLFVVGEFKPALLHVAIYQGCYSSVATGAFFTLPFGQSLSTDSPKPLELPGTPFASAPDQGDGLIMQGATNAVNRFCSDFFGSLQMTAQSFLSVPVVAVEPVGMSYKVLWGGHSGAYIVTLA</sequence>
<gene>
    <name evidence="1" type="ORF">KUO17_07620</name>
</gene>
<evidence type="ECO:0000313" key="2">
    <source>
        <dbReference type="Proteomes" id="UP001106592"/>
    </source>
</evidence>
<proteinExistence type="predicted"/>
<name>A0A9Q2XIR8_9PSED</name>
<accession>A0A9Q2XIR8</accession>
<comment type="caution">
    <text evidence="1">The sequence shown here is derived from an EMBL/GenBank/DDBJ whole genome shotgun (WGS) entry which is preliminary data.</text>
</comment>
<protein>
    <submittedName>
        <fullName evidence="1">Uncharacterized protein</fullName>
    </submittedName>
</protein>
<keyword evidence="2" id="KW-1185">Reference proteome</keyword>
<organism evidence="1 2">
    <name type="scientific">Pseudomonas aegrilactucae</name>
    <dbReference type="NCBI Taxonomy" id="2854028"/>
    <lineage>
        <taxon>Bacteria</taxon>
        <taxon>Pseudomonadati</taxon>
        <taxon>Pseudomonadota</taxon>
        <taxon>Gammaproteobacteria</taxon>
        <taxon>Pseudomonadales</taxon>
        <taxon>Pseudomonadaceae</taxon>
        <taxon>Pseudomonas</taxon>
    </lineage>
</organism>
<dbReference type="AlphaFoldDB" id="A0A9Q2XIR8"/>
<reference evidence="1" key="2">
    <citation type="journal article" date="2023" name="Plant Pathol.">
        <title>Dismantling and reorganizing Pseudomonas marginalis sensu#lato.</title>
        <authorList>
            <person name="Sawada H."/>
            <person name="Fujikawa T."/>
            <person name="Satou M."/>
        </authorList>
    </citation>
    <scope>NUCLEOTIDE SEQUENCE</scope>
    <source>
        <strain evidence="1">MAFF 301350</strain>
    </source>
</reference>
<dbReference type="Proteomes" id="UP001106592">
    <property type="component" value="Unassembled WGS sequence"/>
</dbReference>
<dbReference type="EMBL" id="JAHTBI010000023">
    <property type="protein sequence ID" value="MBV6286904.1"/>
    <property type="molecule type" value="Genomic_DNA"/>
</dbReference>